<accession>A0A4P7IHS7</accession>
<reference evidence="1 2" key="1">
    <citation type="submission" date="2019-03" db="EMBL/GenBank/DDBJ databases">
        <title>Three New Species of Nocardioides, Nocardioides euryhalodurans sp. nov., Nocardioides seonyuensis sp. nov. and Nocardioides eburneoflavus sp. nov. Iolated from Soil.</title>
        <authorList>
            <person name="Roh S.G."/>
            <person name="Lee C."/>
            <person name="Kim M.-K."/>
            <person name="Kim S.B."/>
        </authorList>
    </citation>
    <scope>NUCLEOTIDE SEQUENCE [LARGE SCALE GENOMIC DNA]</scope>
    <source>
        <strain evidence="1 2">MMS17-SY207-3</strain>
    </source>
</reference>
<evidence type="ECO:0000313" key="2">
    <source>
        <dbReference type="Proteomes" id="UP000294853"/>
    </source>
</evidence>
<dbReference type="EMBL" id="CP038436">
    <property type="protein sequence ID" value="QBX56906.1"/>
    <property type="molecule type" value="Genomic_DNA"/>
</dbReference>
<protein>
    <submittedName>
        <fullName evidence="1">DUF72 domain-containing protein</fullName>
    </submittedName>
</protein>
<organism evidence="1 2">
    <name type="scientific">Nocardioides seonyuensis</name>
    <dbReference type="NCBI Taxonomy" id="2518371"/>
    <lineage>
        <taxon>Bacteria</taxon>
        <taxon>Bacillati</taxon>
        <taxon>Actinomycetota</taxon>
        <taxon>Actinomycetes</taxon>
        <taxon>Propionibacteriales</taxon>
        <taxon>Nocardioidaceae</taxon>
        <taxon>Nocardioides</taxon>
    </lineage>
</organism>
<dbReference type="AlphaFoldDB" id="A0A4P7IHS7"/>
<evidence type="ECO:0000313" key="1">
    <source>
        <dbReference type="EMBL" id="QBX56906.1"/>
    </source>
</evidence>
<sequence length="272" mass="30983">MGEARIGISGWTYAAWRGDFYPPGLPQRRELEYASSCLTSIEVNGSFYSLQRPSSWQRWRAETPEDFVFAVKGGRFITHLKRLRDVEAPLANFFASGVLALGPKLGPLLWQLPENLGYDPDLVEAFLRLLPRTTTEAVELAGRRDDRLDDDRVHLAAEEPERPLRHALEFRSPSFDVPSLYQQLERHGVACVLADTAGRWPRVDRDTADFHYARLHGDKELYASGYSARALDEWAATVQRWRRAGDAYAYFDNDVKGFAPHDAMALLERLSR</sequence>
<dbReference type="Proteomes" id="UP000294853">
    <property type="component" value="Chromosome"/>
</dbReference>
<dbReference type="Pfam" id="PF01904">
    <property type="entry name" value="DUF72"/>
    <property type="match status" value="1"/>
</dbReference>
<dbReference type="SUPFAM" id="SSF117396">
    <property type="entry name" value="TM1631-like"/>
    <property type="match status" value="1"/>
</dbReference>
<dbReference type="KEGG" id="nsn:EXE58_16625"/>
<dbReference type="PANTHER" id="PTHR30348">
    <property type="entry name" value="UNCHARACTERIZED PROTEIN YECE"/>
    <property type="match status" value="1"/>
</dbReference>
<dbReference type="RefSeq" id="WP_135268891.1">
    <property type="nucleotide sequence ID" value="NZ_CP038436.1"/>
</dbReference>
<dbReference type="InterPro" id="IPR036520">
    <property type="entry name" value="UPF0759_sf"/>
</dbReference>
<dbReference type="PANTHER" id="PTHR30348:SF4">
    <property type="entry name" value="DUF72 DOMAIN-CONTAINING PROTEIN"/>
    <property type="match status" value="1"/>
</dbReference>
<name>A0A4P7IHS7_9ACTN</name>
<dbReference type="OrthoDB" id="9780310at2"/>
<proteinExistence type="predicted"/>
<keyword evidence="2" id="KW-1185">Reference proteome</keyword>
<dbReference type="Gene3D" id="3.20.20.410">
    <property type="entry name" value="Protein of unknown function UPF0759"/>
    <property type="match status" value="1"/>
</dbReference>
<gene>
    <name evidence="1" type="ORF">EXE58_16625</name>
</gene>
<dbReference type="InterPro" id="IPR002763">
    <property type="entry name" value="DUF72"/>
</dbReference>